<keyword evidence="4" id="KW-1133">Transmembrane helix</keyword>
<evidence type="ECO:0008006" key="10">
    <source>
        <dbReference type="Google" id="ProtNLM"/>
    </source>
</evidence>
<evidence type="ECO:0000256" key="5">
    <source>
        <dbReference type="ARBA" id="ARBA00023136"/>
    </source>
</evidence>
<evidence type="ECO:0000313" key="9">
    <source>
        <dbReference type="Proteomes" id="UP000232323"/>
    </source>
</evidence>
<keyword evidence="2" id="KW-0812">Transmembrane</keyword>
<dbReference type="Pfam" id="PF13896">
    <property type="entry name" value="Glyco_transf_49"/>
    <property type="match status" value="1"/>
</dbReference>
<keyword evidence="9" id="KW-1185">Reference proteome</keyword>
<dbReference type="GO" id="GO:0016020">
    <property type="term" value="C:membrane"/>
    <property type="evidence" value="ECO:0007669"/>
    <property type="project" value="UniProtKB-SubCell"/>
</dbReference>
<proteinExistence type="predicted"/>
<evidence type="ECO:0000256" key="2">
    <source>
        <dbReference type="ARBA" id="ARBA00022692"/>
    </source>
</evidence>
<keyword evidence="3" id="KW-0735">Signal-anchor</keyword>
<gene>
    <name evidence="8" type="ORF">CEUSTIGMA_g979.t1</name>
</gene>
<feature type="chain" id="PRO_5013236355" description="Glycosyltransferase family 49 protein" evidence="7">
    <location>
        <begin position="26"/>
        <end position="325"/>
    </location>
</feature>
<sequence length="325" mass="36764">MTWKGSLAAAVYLPLVLKLDGKVQAVETLDVEAEKIVAEAEFKLEEFSKWASTEDASCQPRLLLLIEVFKKQRAASALYPVNMLRNYARLLAETPLIANIDVDMLPSTSLSDSLANDEGSREIVEGCTKKGYVYVIPAFETRCGGPSYADSAAIMKKAELLDPIRNDCLTQFRQKVAPACHNVTDFPRWFQTTHAYSVHYRPEFEPWFISDRLKTQWYDVRYRGYGKNKIIQVAHTAASGFAFYVHPSGFLVHRQHTESSSRKAFLQVKFKSRQNPQLLNGSLYSHIEELWREDQANILAGSYKPKLDQALSACIVGTALSWWNA</sequence>
<keyword evidence="7" id="KW-0732">Signal</keyword>
<evidence type="ECO:0000256" key="7">
    <source>
        <dbReference type="SAM" id="SignalP"/>
    </source>
</evidence>
<name>A0A250WRQ2_9CHLO</name>
<organism evidence="8 9">
    <name type="scientific">Chlamydomonas eustigma</name>
    <dbReference type="NCBI Taxonomy" id="1157962"/>
    <lineage>
        <taxon>Eukaryota</taxon>
        <taxon>Viridiplantae</taxon>
        <taxon>Chlorophyta</taxon>
        <taxon>core chlorophytes</taxon>
        <taxon>Chlorophyceae</taxon>
        <taxon>CS clade</taxon>
        <taxon>Chlamydomonadales</taxon>
        <taxon>Chlamydomonadaceae</taxon>
        <taxon>Chlamydomonas</taxon>
    </lineage>
</organism>
<dbReference type="PANTHER" id="PTHR12270">
    <property type="entry name" value="GLYCOSYLTRANSFERASE-RELATED"/>
    <property type="match status" value="1"/>
</dbReference>
<comment type="subcellular location">
    <subcellularLocation>
        <location evidence="1">Membrane</location>
        <topology evidence="1">Single-pass type II membrane protein</topology>
    </subcellularLocation>
</comment>
<dbReference type="AlphaFoldDB" id="A0A250WRQ2"/>
<dbReference type="InterPro" id="IPR051292">
    <property type="entry name" value="Xyl/GlcA_transferase"/>
</dbReference>
<keyword evidence="6" id="KW-0325">Glycoprotein</keyword>
<evidence type="ECO:0000256" key="1">
    <source>
        <dbReference type="ARBA" id="ARBA00004606"/>
    </source>
</evidence>
<dbReference type="EMBL" id="BEGY01000004">
    <property type="protein sequence ID" value="GAX73527.1"/>
    <property type="molecule type" value="Genomic_DNA"/>
</dbReference>
<evidence type="ECO:0000256" key="3">
    <source>
        <dbReference type="ARBA" id="ARBA00022968"/>
    </source>
</evidence>
<dbReference type="GO" id="GO:0035269">
    <property type="term" value="P:protein O-linked glycosylation via mannose"/>
    <property type="evidence" value="ECO:0007669"/>
    <property type="project" value="TreeGrafter"/>
</dbReference>
<feature type="signal peptide" evidence="7">
    <location>
        <begin position="1"/>
        <end position="25"/>
    </location>
</feature>
<accession>A0A250WRQ2</accession>
<reference evidence="8 9" key="1">
    <citation type="submission" date="2017-08" db="EMBL/GenBank/DDBJ databases">
        <title>Acidophilic green algal genome provides insights into adaptation to an acidic environment.</title>
        <authorList>
            <person name="Hirooka S."/>
            <person name="Hirose Y."/>
            <person name="Kanesaki Y."/>
            <person name="Higuchi S."/>
            <person name="Fujiwara T."/>
            <person name="Onuma R."/>
            <person name="Era A."/>
            <person name="Ohbayashi R."/>
            <person name="Uzuka A."/>
            <person name="Nozaki H."/>
            <person name="Yoshikawa H."/>
            <person name="Miyagishima S.Y."/>
        </authorList>
    </citation>
    <scope>NUCLEOTIDE SEQUENCE [LARGE SCALE GENOMIC DNA]</scope>
    <source>
        <strain evidence="8 9">NIES-2499</strain>
    </source>
</reference>
<comment type="caution">
    <text evidence="8">The sequence shown here is derived from an EMBL/GenBank/DDBJ whole genome shotgun (WGS) entry which is preliminary data.</text>
</comment>
<evidence type="ECO:0000256" key="4">
    <source>
        <dbReference type="ARBA" id="ARBA00022989"/>
    </source>
</evidence>
<keyword evidence="5" id="KW-0472">Membrane</keyword>
<dbReference type="PANTHER" id="PTHR12270:SF52">
    <property type="entry name" value="GLYCOSYLTRANSFERASE-LIKE PROTEIN GNT13-RELATED"/>
    <property type="match status" value="1"/>
</dbReference>
<protein>
    <recommendedName>
        <fullName evidence="10">Glycosyltransferase family 49 protein</fullName>
    </recommendedName>
</protein>
<dbReference type="GO" id="GO:0042285">
    <property type="term" value="F:xylosyltransferase activity"/>
    <property type="evidence" value="ECO:0007669"/>
    <property type="project" value="TreeGrafter"/>
</dbReference>
<dbReference type="GO" id="GO:0015020">
    <property type="term" value="F:glucuronosyltransferase activity"/>
    <property type="evidence" value="ECO:0007669"/>
    <property type="project" value="TreeGrafter"/>
</dbReference>
<dbReference type="OrthoDB" id="411524at2759"/>
<evidence type="ECO:0000313" key="8">
    <source>
        <dbReference type="EMBL" id="GAX73527.1"/>
    </source>
</evidence>
<dbReference type="Proteomes" id="UP000232323">
    <property type="component" value="Unassembled WGS sequence"/>
</dbReference>
<evidence type="ECO:0000256" key="6">
    <source>
        <dbReference type="ARBA" id="ARBA00023180"/>
    </source>
</evidence>